<reference evidence="3" key="1">
    <citation type="submission" date="2018-02" db="EMBL/GenBank/DDBJ databases">
        <authorList>
            <person name="Cohen D.B."/>
            <person name="Kent A.D."/>
        </authorList>
    </citation>
    <scope>NUCLEOTIDE SEQUENCE</scope>
</reference>
<sequence length="273" mass="31046">MERKEEVRSRALGYPVGRRGSVSQGPRKKRKTKISKRDDERYVFIFVFLHFLVTELNCTNYLVVTNVQDTAPRFRIPWHLLPQPAETKVVSTRLVPPRTDFNRPVEVAGRERGKTFAPITGAGREKEVRSPTRFHEPLNFLITILFGVFALHSRAVGTSPLMEHDAMMPFFIMAVVIYGTAFLGIKLGPQNADYIPFLQFVCVTCAILASELLASSLVDPLRLLVINICGILVELLRRWYKQILTWIFNRFSLFGGTKKQDQDAGSQIADHIV</sequence>
<dbReference type="PANTHER" id="PTHR34115">
    <property type="entry name" value="PROTEIN, PUTATIVE-RELATED"/>
    <property type="match status" value="1"/>
</dbReference>
<feature type="region of interest" description="Disordered" evidence="1">
    <location>
        <begin position="1"/>
        <end position="34"/>
    </location>
</feature>
<dbReference type="PANTHER" id="PTHR34115:SF17">
    <property type="entry name" value="PROTEIN, PUTATIVE-RELATED"/>
    <property type="match status" value="1"/>
</dbReference>
<evidence type="ECO:0000256" key="1">
    <source>
        <dbReference type="SAM" id="MobiDB-lite"/>
    </source>
</evidence>
<accession>A0A2N9HGP0</accession>
<dbReference type="InterPro" id="IPR053258">
    <property type="entry name" value="Ca-permeable_cation_channel"/>
</dbReference>
<evidence type="ECO:0000313" key="3">
    <source>
        <dbReference type="EMBL" id="SPD11098.1"/>
    </source>
</evidence>
<dbReference type="AlphaFoldDB" id="A0A2N9HGP0"/>
<protein>
    <submittedName>
        <fullName evidence="3">Uncharacterized protein</fullName>
    </submittedName>
</protein>
<evidence type="ECO:0000256" key="2">
    <source>
        <dbReference type="SAM" id="Phobius"/>
    </source>
</evidence>
<feature type="transmembrane region" description="Helical" evidence="2">
    <location>
        <begin position="197"/>
        <end position="215"/>
    </location>
</feature>
<proteinExistence type="predicted"/>
<name>A0A2N9HGP0_FAGSY</name>
<keyword evidence="2" id="KW-0472">Membrane</keyword>
<keyword evidence="2" id="KW-0812">Transmembrane</keyword>
<dbReference type="EMBL" id="OIVN01003422">
    <property type="protein sequence ID" value="SPD11098.1"/>
    <property type="molecule type" value="Genomic_DNA"/>
</dbReference>
<feature type="transmembrane region" description="Helical" evidence="2">
    <location>
        <begin position="221"/>
        <end position="240"/>
    </location>
</feature>
<feature type="transmembrane region" description="Helical" evidence="2">
    <location>
        <begin position="167"/>
        <end position="185"/>
    </location>
</feature>
<organism evidence="3">
    <name type="scientific">Fagus sylvatica</name>
    <name type="common">Beechnut</name>
    <dbReference type="NCBI Taxonomy" id="28930"/>
    <lineage>
        <taxon>Eukaryota</taxon>
        <taxon>Viridiplantae</taxon>
        <taxon>Streptophyta</taxon>
        <taxon>Embryophyta</taxon>
        <taxon>Tracheophyta</taxon>
        <taxon>Spermatophyta</taxon>
        <taxon>Magnoliopsida</taxon>
        <taxon>eudicotyledons</taxon>
        <taxon>Gunneridae</taxon>
        <taxon>Pentapetalae</taxon>
        <taxon>rosids</taxon>
        <taxon>fabids</taxon>
        <taxon>Fagales</taxon>
        <taxon>Fagaceae</taxon>
        <taxon>Fagus</taxon>
    </lineage>
</organism>
<gene>
    <name evidence="3" type="ORF">FSB_LOCUS38980</name>
</gene>
<keyword evidence="2" id="KW-1133">Transmembrane helix</keyword>